<name>A0A4Y4XLW0_HELPX</name>
<organism evidence="8 9">
    <name type="scientific">Helicobacter pylori</name>
    <name type="common">Campylobacter pylori</name>
    <dbReference type="NCBI Taxonomy" id="210"/>
    <lineage>
        <taxon>Bacteria</taxon>
        <taxon>Pseudomonadati</taxon>
        <taxon>Campylobacterota</taxon>
        <taxon>Epsilonproteobacteria</taxon>
        <taxon>Campylobacterales</taxon>
        <taxon>Helicobacteraceae</taxon>
        <taxon>Helicobacter</taxon>
    </lineage>
</organism>
<evidence type="ECO:0000256" key="5">
    <source>
        <dbReference type="ARBA" id="ARBA00022643"/>
    </source>
</evidence>
<dbReference type="EMBL" id="RPFP01000063">
    <property type="protein sequence ID" value="RPF67737.1"/>
    <property type="molecule type" value="Genomic_DNA"/>
</dbReference>
<comment type="similarity">
    <text evidence="2 7">Belongs to the flavodoxin family.</text>
</comment>
<evidence type="ECO:0000256" key="2">
    <source>
        <dbReference type="ARBA" id="ARBA00005267"/>
    </source>
</evidence>
<dbReference type="PIRSF" id="PIRSF038996">
    <property type="entry name" value="FldA"/>
    <property type="match status" value="1"/>
</dbReference>
<evidence type="ECO:0000256" key="6">
    <source>
        <dbReference type="ARBA" id="ARBA00022982"/>
    </source>
</evidence>
<dbReference type="GO" id="GO:0010181">
    <property type="term" value="F:FMN binding"/>
    <property type="evidence" value="ECO:0007669"/>
    <property type="project" value="UniProtKB-UniRule"/>
</dbReference>
<comment type="caution">
    <text evidence="8">The sequence shown here is derived from an EMBL/GenBank/DDBJ whole genome shotgun (WGS) entry which is preliminary data.</text>
</comment>
<keyword evidence="6 7" id="KW-0249">Electron transport</keyword>
<dbReference type="SUPFAM" id="SSF52218">
    <property type="entry name" value="Flavoproteins"/>
    <property type="match status" value="1"/>
</dbReference>
<keyword evidence="5 7" id="KW-0288">FMN</keyword>
<evidence type="ECO:0000256" key="4">
    <source>
        <dbReference type="ARBA" id="ARBA00022630"/>
    </source>
</evidence>
<dbReference type="Pfam" id="PF00258">
    <property type="entry name" value="Flavodoxin_1"/>
    <property type="match status" value="1"/>
</dbReference>
<dbReference type="InterPro" id="IPR050619">
    <property type="entry name" value="Flavodoxin"/>
</dbReference>
<dbReference type="AlphaFoldDB" id="A0A4Y4XLW0"/>
<dbReference type="PANTHER" id="PTHR42809">
    <property type="entry name" value="FLAVODOXIN 2"/>
    <property type="match status" value="1"/>
</dbReference>
<accession>A0A4Y4XLW0</accession>
<dbReference type="PANTHER" id="PTHR42809:SF1">
    <property type="entry name" value="FLAVODOXIN 1"/>
    <property type="match status" value="1"/>
</dbReference>
<dbReference type="InterPro" id="IPR008254">
    <property type="entry name" value="Flavodoxin/NO_synth"/>
</dbReference>
<dbReference type="InterPro" id="IPR010086">
    <property type="entry name" value="Flavodoxin_lc"/>
</dbReference>
<evidence type="ECO:0000256" key="7">
    <source>
        <dbReference type="PIRNR" id="PIRNR038996"/>
    </source>
</evidence>
<dbReference type="InterPro" id="IPR029039">
    <property type="entry name" value="Flavoprotein-like_sf"/>
</dbReference>
<sequence length="169" mass="18063">MEKIGIFFGTDSGNAEAIAEKISKAIGNAEIGNAEVIDVAKASKEQFNGFTKVILVAPTAGAGDLQTDWEDFLGTLESSDFANKTIGLVGLGDQDTYSETFAEGIFHIYEKAKAGKVVGQTPTDGYHFEASKAVEGGKFVGLVIDEDNQDDLTDERISKWVEQVEGSFA</sequence>
<dbReference type="NCBIfam" id="NF006739">
    <property type="entry name" value="PRK09267.1-5"/>
    <property type="match status" value="1"/>
</dbReference>
<dbReference type="RefSeq" id="WP_078252193.1">
    <property type="nucleotide sequence ID" value="NZ_MUPQ01000135.1"/>
</dbReference>
<dbReference type="Proteomes" id="UP000276972">
    <property type="component" value="Unassembled WGS sequence"/>
</dbReference>
<keyword evidence="3 7" id="KW-0813">Transport</keyword>
<gene>
    <name evidence="8" type="ORF">EGV97_08265</name>
</gene>
<dbReference type="PROSITE" id="PS50902">
    <property type="entry name" value="FLAVODOXIN_LIKE"/>
    <property type="match status" value="1"/>
</dbReference>
<proteinExistence type="inferred from homology"/>
<evidence type="ECO:0000313" key="8">
    <source>
        <dbReference type="EMBL" id="RPF67737.1"/>
    </source>
</evidence>
<comment type="function">
    <text evidence="7">Low-potential electron donor to a number of redox enzymes.</text>
</comment>
<evidence type="ECO:0000256" key="1">
    <source>
        <dbReference type="ARBA" id="ARBA00001917"/>
    </source>
</evidence>
<dbReference type="NCBIfam" id="TIGR01752">
    <property type="entry name" value="flav_long"/>
    <property type="match status" value="1"/>
</dbReference>
<comment type="cofactor">
    <cofactor evidence="1 7">
        <name>FMN</name>
        <dbReference type="ChEBI" id="CHEBI:58210"/>
    </cofactor>
</comment>
<reference evidence="8 9" key="1">
    <citation type="submission" date="2018-11" db="EMBL/GenBank/DDBJ databases">
        <authorList>
            <person name="Gutierrez A.J."/>
            <person name="Bravo M."/>
        </authorList>
    </citation>
    <scope>NUCLEOTIDE SEQUENCE [LARGE SCALE GENOMIC DNA]</scope>
    <source>
        <strain evidence="8 9">22388</strain>
    </source>
</reference>
<keyword evidence="4 7" id="KW-0285">Flavoprotein</keyword>
<dbReference type="GO" id="GO:0009055">
    <property type="term" value="F:electron transfer activity"/>
    <property type="evidence" value="ECO:0007669"/>
    <property type="project" value="UniProtKB-UniRule"/>
</dbReference>
<evidence type="ECO:0000256" key="3">
    <source>
        <dbReference type="ARBA" id="ARBA00022448"/>
    </source>
</evidence>
<dbReference type="Gene3D" id="3.40.50.360">
    <property type="match status" value="1"/>
</dbReference>
<protein>
    <recommendedName>
        <fullName evidence="7">Flavodoxin</fullName>
    </recommendedName>
</protein>
<evidence type="ECO:0000313" key="9">
    <source>
        <dbReference type="Proteomes" id="UP000276972"/>
    </source>
</evidence>